<proteinExistence type="predicted"/>
<sequence length="104" mass="11888">MTVTLTLNQLFSMHKPMMHNMLIRNTSARKLENASGVHLLCTGVTNEARAQDYWTCSLGETVTWPRDKKASSVHFMLLIFASLNRLQDHDQAEQKQTKRPISES</sequence>
<comment type="caution">
    <text evidence="1">The sequence shown here is derived from an EMBL/GenBank/DDBJ whole genome shotgun (WGS) entry which is preliminary data.</text>
</comment>
<dbReference type="AlphaFoldDB" id="A0A8J4QFR3"/>
<keyword evidence="2" id="KW-1185">Reference proteome</keyword>
<protein>
    <submittedName>
        <fullName evidence="1">Uncharacterized protein</fullName>
    </submittedName>
</protein>
<evidence type="ECO:0000313" key="2">
    <source>
        <dbReference type="Proteomes" id="UP000737018"/>
    </source>
</evidence>
<dbReference type="Proteomes" id="UP000737018">
    <property type="component" value="Unassembled WGS sequence"/>
</dbReference>
<dbReference type="OrthoDB" id="10502209at2759"/>
<accession>A0A8J4QFR3</accession>
<reference evidence="1" key="1">
    <citation type="submission" date="2020-03" db="EMBL/GenBank/DDBJ databases">
        <title>Castanea mollissima Vanexum genome sequencing.</title>
        <authorList>
            <person name="Staton M."/>
        </authorList>
    </citation>
    <scope>NUCLEOTIDE SEQUENCE</scope>
    <source>
        <tissue evidence="1">Leaf</tissue>
    </source>
</reference>
<organism evidence="1 2">
    <name type="scientific">Castanea mollissima</name>
    <name type="common">Chinese chestnut</name>
    <dbReference type="NCBI Taxonomy" id="60419"/>
    <lineage>
        <taxon>Eukaryota</taxon>
        <taxon>Viridiplantae</taxon>
        <taxon>Streptophyta</taxon>
        <taxon>Embryophyta</taxon>
        <taxon>Tracheophyta</taxon>
        <taxon>Spermatophyta</taxon>
        <taxon>Magnoliopsida</taxon>
        <taxon>eudicotyledons</taxon>
        <taxon>Gunneridae</taxon>
        <taxon>Pentapetalae</taxon>
        <taxon>rosids</taxon>
        <taxon>fabids</taxon>
        <taxon>Fagales</taxon>
        <taxon>Fagaceae</taxon>
        <taxon>Castanea</taxon>
    </lineage>
</organism>
<gene>
    <name evidence="1" type="ORF">CMV_021446</name>
</gene>
<name>A0A8J4QFR3_9ROSI</name>
<evidence type="ECO:0000313" key="1">
    <source>
        <dbReference type="EMBL" id="KAF3953070.1"/>
    </source>
</evidence>
<dbReference type="EMBL" id="JRKL02004237">
    <property type="protein sequence ID" value="KAF3953070.1"/>
    <property type="molecule type" value="Genomic_DNA"/>
</dbReference>